<protein>
    <submittedName>
        <fullName evidence="1">G patch domain and ankyrin repeat-containing 1-like</fullName>
    </submittedName>
</protein>
<gene>
    <name evidence="1" type="ORF">PACLA_8A021909</name>
</gene>
<dbReference type="SMART" id="SM00248">
    <property type="entry name" value="ANK"/>
    <property type="match status" value="1"/>
</dbReference>
<comment type="caution">
    <text evidence="1">The sequence shown here is derived from an EMBL/GenBank/DDBJ whole genome shotgun (WGS) entry which is preliminary data.</text>
</comment>
<evidence type="ECO:0000313" key="2">
    <source>
        <dbReference type="Proteomes" id="UP001152795"/>
    </source>
</evidence>
<dbReference type="SUPFAM" id="SSF48403">
    <property type="entry name" value="Ankyrin repeat"/>
    <property type="match status" value="1"/>
</dbReference>
<dbReference type="Proteomes" id="UP001152795">
    <property type="component" value="Unassembled WGS sequence"/>
</dbReference>
<organism evidence="1 2">
    <name type="scientific">Paramuricea clavata</name>
    <name type="common">Red gorgonian</name>
    <name type="synonym">Violescent sea-whip</name>
    <dbReference type="NCBI Taxonomy" id="317549"/>
    <lineage>
        <taxon>Eukaryota</taxon>
        <taxon>Metazoa</taxon>
        <taxon>Cnidaria</taxon>
        <taxon>Anthozoa</taxon>
        <taxon>Octocorallia</taxon>
        <taxon>Malacalcyonacea</taxon>
        <taxon>Plexauridae</taxon>
        <taxon>Paramuricea</taxon>
    </lineage>
</organism>
<dbReference type="PANTHER" id="PTHR20923:SF1">
    <property type="entry name" value="G PATCH DOMAIN AND ANKYRIN REPEAT-CONTAINING PROTEIN 1"/>
    <property type="match status" value="1"/>
</dbReference>
<dbReference type="InterPro" id="IPR036770">
    <property type="entry name" value="Ankyrin_rpt-contain_sf"/>
</dbReference>
<dbReference type="PANTHER" id="PTHR20923">
    <property type="entry name" value="BAT4 PROTEIN-RELATED"/>
    <property type="match status" value="1"/>
</dbReference>
<dbReference type="Gene3D" id="1.25.40.20">
    <property type="entry name" value="Ankyrin repeat-containing domain"/>
    <property type="match status" value="1"/>
</dbReference>
<reference evidence="1" key="1">
    <citation type="submission" date="2020-04" db="EMBL/GenBank/DDBJ databases">
        <authorList>
            <person name="Alioto T."/>
            <person name="Alioto T."/>
            <person name="Gomez Garrido J."/>
        </authorList>
    </citation>
    <scope>NUCLEOTIDE SEQUENCE</scope>
    <source>
        <strain evidence="1">A484AB</strain>
    </source>
</reference>
<dbReference type="EMBL" id="CACRXK020000223">
    <property type="protein sequence ID" value="CAB3979731.1"/>
    <property type="molecule type" value="Genomic_DNA"/>
</dbReference>
<dbReference type="Pfam" id="PF12796">
    <property type="entry name" value="Ank_2"/>
    <property type="match status" value="1"/>
</dbReference>
<sequence length="360" mass="40947">MYPSVKFQRASANLESFTAVRKCDTSQKLQNENGHFSGAEAREFYESLLKESIETCSKRDSRRSKRGDNVESTVKNISKTKKVGANVNRKPINVDFKSIKSPCSNTRQENLFLKMAQDGDVDGLRRFIRDNKVNIDATDPFGWTALMCAAKSGHRTCVTLLLREGADAKLTNNQGQTAMDIAKKSGIRDVFDCRRRSAQKQRSDVSLEFASTVEQTCDTCKIKFFGSKHEHDTSTAHLFNCQYKSERTFYHIPEDNIGFKLMKRKGWDKEKGLGPEGTGRKFPVKTILKQDRQGLGNKSKKKAKITHFSACDTSAVESTRAGMSSRGFRVPRQTSTKKLIQKQERDRKWEHNLRVYMNTE</sequence>
<dbReference type="InterPro" id="IPR039146">
    <property type="entry name" value="GPANK1"/>
</dbReference>
<dbReference type="OrthoDB" id="4735278at2759"/>
<dbReference type="SMART" id="SM00443">
    <property type="entry name" value="G_patch"/>
    <property type="match status" value="1"/>
</dbReference>
<dbReference type="AlphaFoldDB" id="A0A6S7G123"/>
<accession>A0A6S7G123</accession>
<dbReference type="GO" id="GO:0003676">
    <property type="term" value="F:nucleic acid binding"/>
    <property type="evidence" value="ECO:0007669"/>
    <property type="project" value="InterPro"/>
</dbReference>
<proteinExistence type="predicted"/>
<dbReference type="Pfam" id="PF01585">
    <property type="entry name" value="G-patch"/>
    <property type="match status" value="1"/>
</dbReference>
<dbReference type="PROSITE" id="PS50174">
    <property type="entry name" value="G_PATCH"/>
    <property type="match status" value="1"/>
</dbReference>
<name>A0A6S7G123_PARCT</name>
<dbReference type="PROSITE" id="PS50297">
    <property type="entry name" value="ANK_REP_REGION"/>
    <property type="match status" value="1"/>
</dbReference>
<evidence type="ECO:0000313" key="1">
    <source>
        <dbReference type="EMBL" id="CAB3979731.1"/>
    </source>
</evidence>
<dbReference type="InterPro" id="IPR002110">
    <property type="entry name" value="Ankyrin_rpt"/>
</dbReference>
<dbReference type="PROSITE" id="PS50088">
    <property type="entry name" value="ANK_REPEAT"/>
    <property type="match status" value="1"/>
</dbReference>
<keyword evidence="2" id="KW-1185">Reference proteome</keyword>
<dbReference type="InterPro" id="IPR000467">
    <property type="entry name" value="G_patch_dom"/>
</dbReference>